<dbReference type="EMBL" id="JAACLJ010000006">
    <property type="protein sequence ID" value="KAF4584192.1"/>
    <property type="molecule type" value="Genomic_DNA"/>
</dbReference>
<evidence type="ECO:0000313" key="4">
    <source>
        <dbReference type="Proteomes" id="UP000562929"/>
    </source>
</evidence>
<dbReference type="GO" id="GO:0005576">
    <property type="term" value="C:extracellular region"/>
    <property type="evidence" value="ECO:0007669"/>
    <property type="project" value="InterPro"/>
</dbReference>
<sequence>MVNIKTSLSTVLVAAAIGVVAHPSGHGHAHRHFHRAITQYTKSVPPANDVAEKSYQAPPSPKEDLIPASPPAVPAQVKDLLSDALPAQPAHQSQPAGQAHQGGSTGTDDLEGTFCSGSKSKRASLADVALAGNLGGSGANYGCNLKLVDSDVGPKYKYSVRFDNAGDNKQACVCWLKIGPDGKSVNGFFKGKEVLSFNIPPRGQQYLAIQEDSKGGCSCYKDELPVTPFGQYAGTWLEFDMASKANGGCSGADASSLVAHQYGMTVQGLQVCEASNLEEDSCSIIYAGGKGNRLSYPGGTENADGLSVNLQAGPAHYIATVDFKGPAPANAVNPTR</sequence>
<feature type="chain" id="PRO_5034558640" description="Allergen Asp f 4" evidence="2">
    <location>
        <begin position="22"/>
        <end position="336"/>
    </location>
</feature>
<evidence type="ECO:0000256" key="1">
    <source>
        <dbReference type="SAM" id="MobiDB-lite"/>
    </source>
</evidence>
<dbReference type="Pfam" id="PF25312">
    <property type="entry name" value="Allergen_Asp_f_4"/>
    <property type="match status" value="1"/>
</dbReference>
<feature type="region of interest" description="Disordered" evidence="1">
    <location>
        <begin position="87"/>
        <end position="114"/>
    </location>
</feature>
<feature type="region of interest" description="Disordered" evidence="1">
    <location>
        <begin position="50"/>
        <end position="71"/>
    </location>
</feature>
<gene>
    <name evidence="3" type="ORF">GQ602_005565</name>
</gene>
<name>A0A8H4Q3H6_9HYPO</name>
<keyword evidence="4" id="KW-1185">Reference proteome</keyword>
<proteinExistence type="predicted"/>
<organism evidence="3 4">
    <name type="scientific">Ophiocordyceps camponoti-floridani</name>
    <dbReference type="NCBI Taxonomy" id="2030778"/>
    <lineage>
        <taxon>Eukaryota</taxon>
        <taxon>Fungi</taxon>
        <taxon>Dikarya</taxon>
        <taxon>Ascomycota</taxon>
        <taxon>Pezizomycotina</taxon>
        <taxon>Sordariomycetes</taxon>
        <taxon>Hypocreomycetidae</taxon>
        <taxon>Hypocreales</taxon>
        <taxon>Ophiocordycipitaceae</taxon>
        <taxon>Ophiocordyceps</taxon>
    </lineage>
</organism>
<feature type="signal peptide" evidence="2">
    <location>
        <begin position="1"/>
        <end position="21"/>
    </location>
</feature>
<dbReference type="Proteomes" id="UP000562929">
    <property type="component" value="Unassembled WGS sequence"/>
</dbReference>
<dbReference type="InterPro" id="IPR038903">
    <property type="entry name" value="Allergen_Asp_f_4"/>
</dbReference>
<dbReference type="GO" id="GO:0019863">
    <property type="term" value="F:IgE binding"/>
    <property type="evidence" value="ECO:0007669"/>
    <property type="project" value="InterPro"/>
</dbReference>
<evidence type="ECO:0000313" key="3">
    <source>
        <dbReference type="EMBL" id="KAF4584192.1"/>
    </source>
</evidence>
<keyword evidence="2" id="KW-0732">Signal</keyword>
<dbReference type="PANTHER" id="PTHR42039:SF1">
    <property type="entry name" value="PUTATIVE (AFU_ORTHOLOGUE AFUA_3G02940)-RELATED"/>
    <property type="match status" value="1"/>
</dbReference>
<evidence type="ECO:0008006" key="5">
    <source>
        <dbReference type="Google" id="ProtNLM"/>
    </source>
</evidence>
<evidence type="ECO:0000256" key="2">
    <source>
        <dbReference type="SAM" id="SignalP"/>
    </source>
</evidence>
<comment type="caution">
    <text evidence="3">The sequence shown here is derived from an EMBL/GenBank/DDBJ whole genome shotgun (WGS) entry which is preliminary data.</text>
</comment>
<dbReference type="OrthoDB" id="118256at2759"/>
<reference evidence="3 4" key="1">
    <citation type="journal article" date="2020" name="G3 (Bethesda)">
        <title>Genetic Underpinnings of Host Manipulation by Ophiocordyceps as Revealed by Comparative Transcriptomics.</title>
        <authorList>
            <person name="Will I."/>
            <person name="Das B."/>
            <person name="Trinh T."/>
            <person name="Brachmann A."/>
            <person name="Ohm R.A."/>
            <person name="de Bekker C."/>
        </authorList>
    </citation>
    <scope>NUCLEOTIDE SEQUENCE [LARGE SCALE GENOMIC DNA]</scope>
    <source>
        <strain evidence="3 4">EC05</strain>
    </source>
</reference>
<protein>
    <recommendedName>
        <fullName evidence="5">Allergen Asp f 4</fullName>
    </recommendedName>
</protein>
<dbReference type="AlphaFoldDB" id="A0A8H4Q3H6"/>
<dbReference type="PANTHER" id="PTHR42039">
    <property type="entry name" value="PUTATIVE (AFU_ORTHOLOGUE AFUA_3G02940)-RELATED"/>
    <property type="match status" value="1"/>
</dbReference>
<accession>A0A8H4Q3H6</accession>